<dbReference type="CDD" id="cd01823">
    <property type="entry name" value="SEST_like"/>
    <property type="match status" value="1"/>
</dbReference>
<dbReference type="Pfam" id="PF13472">
    <property type="entry name" value="Lipase_GDSL_2"/>
    <property type="match status" value="1"/>
</dbReference>
<keyword evidence="3" id="KW-0732">Signal</keyword>
<evidence type="ECO:0000256" key="1">
    <source>
        <dbReference type="PIRSR" id="PIRSR637460-1"/>
    </source>
</evidence>
<keyword evidence="5" id="KW-0378">Hydrolase</keyword>
<organism evidence="5 6">
    <name type="scientific">Streptomyces coryli</name>
    <dbReference type="NCBI Taxonomy" id="1128680"/>
    <lineage>
        <taxon>Bacteria</taxon>
        <taxon>Bacillati</taxon>
        <taxon>Actinomycetota</taxon>
        <taxon>Actinomycetes</taxon>
        <taxon>Kitasatosporales</taxon>
        <taxon>Streptomycetaceae</taxon>
        <taxon>Streptomyces</taxon>
    </lineage>
</organism>
<dbReference type="PANTHER" id="PTHR37981:SF1">
    <property type="entry name" value="SGNH HYDROLASE-TYPE ESTERASE DOMAIN-CONTAINING PROTEIN"/>
    <property type="match status" value="1"/>
</dbReference>
<name>A0A6G4U023_9ACTN</name>
<feature type="active site" description="Nucleophile" evidence="1">
    <location>
        <position position="36"/>
    </location>
</feature>
<dbReference type="InterPro" id="IPR036514">
    <property type="entry name" value="SGNH_hydro_sf"/>
</dbReference>
<feature type="disulfide bond" evidence="2">
    <location>
        <begin position="51"/>
        <end position="76"/>
    </location>
</feature>
<reference evidence="5 6" key="1">
    <citation type="submission" date="2020-02" db="EMBL/GenBank/DDBJ databases">
        <title>Whole-genome analyses of novel actinobacteria.</title>
        <authorList>
            <person name="Sahin N."/>
        </authorList>
    </citation>
    <scope>NUCLEOTIDE SEQUENCE [LARGE SCALE GENOMIC DNA]</scope>
    <source>
        <strain evidence="5 6">A7024</strain>
    </source>
</reference>
<evidence type="ECO:0000256" key="3">
    <source>
        <dbReference type="SAM" id="SignalP"/>
    </source>
</evidence>
<feature type="chain" id="PRO_5039106606" evidence="3">
    <location>
        <begin position="21"/>
        <end position="285"/>
    </location>
</feature>
<evidence type="ECO:0000256" key="2">
    <source>
        <dbReference type="PIRSR" id="PIRSR637460-2"/>
    </source>
</evidence>
<dbReference type="GO" id="GO:0004806">
    <property type="term" value="F:triacylglycerol lipase activity"/>
    <property type="evidence" value="ECO:0007669"/>
    <property type="project" value="TreeGrafter"/>
</dbReference>
<dbReference type="Gene3D" id="3.40.50.1110">
    <property type="entry name" value="SGNH hydrolase"/>
    <property type="match status" value="1"/>
</dbReference>
<keyword evidence="2" id="KW-1015">Disulfide bond</keyword>
<sequence length="285" mass="30034">MATAATGAAALVLGAGGAPAQATPKHGERYVALGDSYTSGPGIPRQLDANCARSDHNYPTHVALRHRVASFKDVSCGGATTKEMWQAQGTNPPQLDALSRDTTLVTVGISGNDIGFGEIIGTCTTLAGADPTGNPCEKHYKASGKDELSKRIREAFFKVDKVLDAIHDRAPRARVVVVGYPVIVPDSGVGCRPDVQMADGDVPYLRDTGKRLNSMLRAVAGVNRAKFADTYTPSIGHDVCKPPAERWVEPMVPANPAAPFHPNATGEEKMAVAVLAKLGRTGRGR</sequence>
<proteinExistence type="predicted"/>
<feature type="disulfide bond" evidence="2">
    <location>
        <begin position="123"/>
        <end position="136"/>
    </location>
</feature>
<gene>
    <name evidence="5" type="ORF">G5C51_14535</name>
</gene>
<evidence type="ECO:0000313" key="5">
    <source>
        <dbReference type="EMBL" id="NGN65110.1"/>
    </source>
</evidence>
<dbReference type="AlphaFoldDB" id="A0A6G4U023"/>
<evidence type="ECO:0000259" key="4">
    <source>
        <dbReference type="Pfam" id="PF13472"/>
    </source>
</evidence>
<feature type="domain" description="SGNH hydrolase-type esterase" evidence="4">
    <location>
        <begin position="32"/>
        <end position="268"/>
    </location>
</feature>
<dbReference type="GO" id="GO:0019433">
    <property type="term" value="P:triglyceride catabolic process"/>
    <property type="evidence" value="ECO:0007669"/>
    <property type="project" value="TreeGrafter"/>
</dbReference>
<protein>
    <submittedName>
        <fullName evidence="5">SGNH/GDSL hydrolase family protein</fullName>
    </submittedName>
</protein>
<accession>A0A6G4U023</accession>
<feature type="signal peptide" evidence="3">
    <location>
        <begin position="1"/>
        <end position="20"/>
    </location>
</feature>
<dbReference type="EMBL" id="JAAKZV010000052">
    <property type="protein sequence ID" value="NGN65110.1"/>
    <property type="molecule type" value="Genomic_DNA"/>
</dbReference>
<comment type="caution">
    <text evidence="5">The sequence shown here is derived from an EMBL/GenBank/DDBJ whole genome shotgun (WGS) entry which is preliminary data.</text>
</comment>
<dbReference type="PANTHER" id="PTHR37981">
    <property type="entry name" value="LIPASE 2"/>
    <property type="match status" value="1"/>
</dbReference>
<dbReference type="Proteomes" id="UP000481583">
    <property type="component" value="Unassembled WGS sequence"/>
</dbReference>
<dbReference type="SUPFAM" id="SSF52266">
    <property type="entry name" value="SGNH hydrolase"/>
    <property type="match status" value="1"/>
</dbReference>
<evidence type="ECO:0000313" key="6">
    <source>
        <dbReference type="Proteomes" id="UP000481583"/>
    </source>
</evidence>
<keyword evidence="6" id="KW-1185">Reference proteome</keyword>
<feature type="active site" evidence="1">
    <location>
        <position position="261"/>
    </location>
</feature>
<dbReference type="InterPro" id="IPR037460">
    <property type="entry name" value="SEST-like"/>
</dbReference>
<dbReference type="InterPro" id="IPR013830">
    <property type="entry name" value="SGNH_hydro"/>
</dbReference>